<reference evidence="2 3" key="1">
    <citation type="submission" date="2019-05" db="EMBL/GenBank/DDBJ databases">
        <title>Complete genome sequence of Izhakiella calystegiae KSNA2, an endophyte isolated from beach morning glory (Calystegia soldanella).</title>
        <authorList>
            <person name="Jiang L."/>
            <person name="Jeong J.C."/>
            <person name="Kim C.Y."/>
            <person name="Kim D.H."/>
            <person name="Kim S.W."/>
            <person name="Lee j."/>
        </authorList>
    </citation>
    <scope>NUCLEOTIDE SEQUENCE [LARGE SCALE GENOMIC DNA]</scope>
    <source>
        <strain evidence="2 3">KSNA2</strain>
    </source>
</reference>
<keyword evidence="1" id="KW-0472">Membrane</keyword>
<keyword evidence="1" id="KW-0812">Transmembrane</keyword>
<dbReference type="Proteomes" id="UP000302163">
    <property type="component" value="Chromosome"/>
</dbReference>
<dbReference type="EMBL" id="CP040428">
    <property type="protein sequence ID" value="QCT22724.1"/>
    <property type="molecule type" value="Genomic_DNA"/>
</dbReference>
<dbReference type="AlphaFoldDB" id="A0A4P8YS49"/>
<evidence type="ECO:0000313" key="3">
    <source>
        <dbReference type="Proteomes" id="UP000302163"/>
    </source>
</evidence>
<protein>
    <submittedName>
        <fullName evidence="2">Uncharacterized protein</fullName>
    </submittedName>
</protein>
<accession>A0A4P8YS49</accession>
<evidence type="ECO:0000256" key="1">
    <source>
        <dbReference type="SAM" id="Phobius"/>
    </source>
</evidence>
<keyword evidence="3" id="KW-1185">Reference proteome</keyword>
<proteinExistence type="predicted"/>
<feature type="transmembrane region" description="Helical" evidence="1">
    <location>
        <begin position="7"/>
        <end position="26"/>
    </location>
</feature>
<organism evidence="2 3">
    <name type="scientific">Jejubacter calystegiae</name>
    <dbReference type="NCBI Taxonomy" id="2579935"/>
    <lineage>
        <taxon>Bacteria</taxon>
        <taxon>Pseudomonadati</taxon>
        <taxon>Pseudomonadota</taxon>
        <taxon>Gammaproteobacteria</taxon>
        <taxon>Enterobacterales</taxon>
        <taxon>Enterobacteriaceae</taxon>
        <taxon>Jejubacter</taxon>
    </lineage>
</organism>
<keyword evidence="1" id="KW-1133">Transmembrane helix</keyword>
<evidence type="ECO:0000313" key="2">
    <source>
        <dbReference type="EMBL" id="QCT22724.1"/>
    </source>
</evidence>
<gene>
    <name evidence="2" type="ORF">FEM41_15870</name>
</gene>
<name>A0A4P8YS49_9ENTR</name>
<dbReference type="OrthoDB" id="6613818at2"/>
<sequence>MTVWGVRLFKVAYFLLIGAAIGRSLGPPDVYINYTLADKVCGFLFDDINAETIYDTYFYMDVIVVLTLTTTIYLLTVKLFNKIRNQ</sequence>
<feature type="transmembrane region" description="Helical" evidence="1">
    <location>
        <begin position="57"/>
        <end position="80"/>
    </location>
</feature>
<dbReference type="KEGG" id="izh:FEM41_15870"/>